<dbReference type="Proteomes" id="UP000014463">
    <property type="component" value="Unassembled WGS sequence"/>
</dbReference>
<dbReference type="AlphaFoldDB" id="S2LEA0"/>
<dbReference type="STRING" id="1121939.L861_22540"/>
<keyword evidence="3" id="KW-1185">Reference proteome</keyword>
<evidence type="ECO:0000256" key="1">
    <source>
        <dbReference type="SAM" id="MobiDB-lite"/>
    </source>
</evidence>
<feature type="region of interest" description="Disordered" evidence="1">
    <location>
        <begin position="31"/>
        <end position="50"/>
    </location>
</feature>
<gene>
    <name evidence="2" type="ORF">L861_22540</name>
</gene>
<evidence type="ECO:0000313" key="2">
    <source>
        <dbReference type="EMBL" id="EPC03091.1"/>
    </source>
</evidence>
<evidence type="ECO:0000313" key="3">
    <source>
        <dbReference type="Proteomes" id="UP000014463"/>
    </source>
</evidence>
<proteinExistence type="predicted"/>
<name>S2LEA0_LITA3</name>
<organism evidence="2 3">
    <name type="scientific">Litchfieldella anticariensis (strain DSM 16096 / CECT 5854 / CIP 108499 / LMG 22089 / FP35)</name>
    <name type="common">Halomonas anticariensis</name>
    <dbReference type="NCBI Taxonomy" id="1121939"/>
    <lineage>
        <taxon>Bacteria</taxon>
        <taxon>Pseudomonadati</taxon>
        <taxon>Pseudomonadota</taxon>
        <taxon>Gammaproteobacteria</taxon>
        <taxon>Oceanospirillales</taxon>
        <taxon>Halomonadaceae</taxon>
        <taxon>Litchfieldella</taxon>
    </lineage>
</organism>
<sequence length="81" mass="9258">MTHAWGSTEAIWRSIEAICGSAEAHRSMPMLHVRGPSKDNDPMLPLETTSHDADLHARYRHYPLTSREHDRRLHLTGLNFA</sequence>
<accession>S2LEA0</accession>
<comment type="caution">
    <text evidence="2">The sequence shown here is derived from an EMBL/GenBank/DDBJ whole genome shotgun (WGS) entry which is preliminary data.</text>
</comment>
<reference evidence="2 3" key="1">
    <citation type="journal article" date="2013" name="Genome Announc.">
        <title>Draft genome sequence of the moderately halophilic gammaproteobacterium Halomonas anticariensis FP35.</title>
        <authorList>
            <person name="Tahrioui A."/>
            <person name="Quesada E."/>
            <person name="Llamas I."/>
        </authorList>
    </citation>
    <scope>NUCLEOTIDE SEQUENCE [LARGE SCALE GENOMIC DNA]</scope>
    <source>
        <strain evidence="3">DSM 16096 / CECT 5854 / LMG 22089 / FP35</strain>
    </source>
</reference>
<protein>
    <submittedName>
        <fullName evidence="2">Uncharacterized protein</fullName>
    </submittedName>
</protein>
<dbReference type="EMBL" id="ASTJ01000022">
    <property type="protein sequence ID" value="EPC03091.1"/>
    <property type="molecule type" value="Genomic_DNA"/>
</dbReference>